<feature type="transmembrane region" description="Helical" evidence="11">
    <location>
        <begin position="1123"/>
        <end position="1145"/>
    </location>
</feature>
<dbReference type="PROSITE" id="PS50893">
    <property type="entry name" value="ABC_TRANSPORTER_2"/>
    <property type="match status" value="2"/>
</dbReference>
<dbReference type="Pfam" id="PF00005">
    <property type="entry name" value="ABC_tran"/>
    <property type="match status" value="2"/>
</dbReference>
<feature type="transmembrane region" description="Helical" evidence="11">
    <location>
        <begin position="1020"/>
        <end position="1045"/>
    </location>
</feature>
<dbReference type="GO" id="GO:0016887">
    <property type="term" value="F:ATP hydrolysis activity"/>
    <property type="evidence" value="ECO:0007669"/>
    <property type="project" value="InterPro"/>
</dbReference>
<evidence type="ECO:0000256" key="9">
    <source>
        <dbReference type="ARBA" id="ARBA00023136"/>
    </source>
</evidence>
<evidence type="ECO:0000256" key="6">
    <source>
        <dbReference type="ARBA" id="ARBA00022741"/>
    </source>
</evidence>
<feature type="transmembrane region" description="Helical" evidence="11">
    <location>
        <begin position="1051"/>
        <end position="1077"/>
    </location>
</feature>
<sequence>MALLWRQILTLTQKNLLITLVRPWISTPLRAFVLPILLTLLLSFTKSFISPSLDFGIGEPRPVRPIDQVLNAVSGSRNRIVFVTNGHNEGDISTVIDDVSKPLTESGVNTVIVNTEEELRKSCIGSVRGTSRCIAAAVFHSSPTEGDSGLWNYTLRADGALGTDIHVDSDKNDAQIYVLPLQHAIDWSASRMNSSVNQAGLEQTISEYPFTSKTGEQRDTDTRHSFMDMIGSILATPLYLAVALVLYQMTGLIATEREIGMAQLLDTMMPNISRWQPQAARILSHHLAFDILYCPGWITAGAILGAMCFPKTMILIPILFNIFAGTSTTSMAIFIAGFFRKAQLSGIVAIISGLLLAVIAQVAAKSGTAVVVILSLVFPPMNYVFFILLMSRFERENVGLSVFKSAPNSHFSVPAIVFFIFAIYHSLVFPILGAFIERMLYGSASASSRSITVSPSPVAVDIRSFTKEFRPGPVETLLQRWFKRPQDVVLAVDNLDLQAFSGEILVLLGANGSGKSTTLDAVAGLHSATSGEISVNYHSSTEGFGYCPQKNILWDTLTVAEHVKIFDRIKSVGRPGTRVARKDLIEACDLTKKIKSLSKSLSGGQKRKLQLAMMMAGGSTVCCIDEVSSGVDPLSRRKLWDILIAERGRRSMILTTHFLDEADLLADRIAILSRGVLRASGSSVELKHQLGSGYRVHIHHAIDAGYTTKTKFYDDVLHNDHGNTSVYFTGSSVETQRFLQRLECDGVQNYQVNAPTLEDVFFKIEEDMLADKHTPSGNFPQRSSTTSSEPLVNPSKAGLQLLDGNPVGTLQQIWVLIQKRFTILRRNPIPYLVLFAIPIIAAGCSTLFLKDVEMGSCNPAESKAASSGQSSPQYKLVAGPRELISEAALQQIAKGSADAVTMVKSLDEFHTEVAKQFGSLVPGGFWLDSEPTFAWRADGSLIFPALIQNLMDSLLLNVTIASDYKALDVPFGGAIGGLLSFIIYFGLSMAVYPAFLALYPTMERLRGIRAMHYSNGVRATPLWLAYLMFDFVFVLVISVVAVMILGGTIDVWYSLSYVFLIFLLYGIASSLFSYVVALFSSSQLAAFATAAGFQAVIFLLYFIVFMIVFTYVDADKQISTLNIATYSISIVSPVASLARSLFLTLNMFGVSCRNRSLASYPGAIDVYGGPILYLCLQSFILFGILWWKESGFTLNLLPRKPLTQLEDFNDIELESHSQVASTKFNEGLRVLNLRKQFKKHVAVEDVTFGVPPSECFALVGPNGAGKSTTISMIRGDLQPSSRNSAIFIDGVPALRERGKARSRLGVCPQIDPLDSMTVIEHLHFYAKMRGISHPMHNIDLIMTAVGLERFAHRIATKLSGGNKRKLSLAIALMGNPKVLLLDEPSSGMDSVSKRLMWRTLTSIAPGRSLLLTTHSMEEADALATRAGIIAGRMLALGTTEDLRRSYGNAYFVHLVHADAPYTSSTEMARIEGWTRNTFPTATTERGISYGQFKFAVPLGHVSLANIFGALEEVKQTLGIAYYGVSTATLEQIFMNVVGRHEVSEEGSKE</sequence>
<dbReference type="GO" id="GO:0005524">
    <property type="term" value="F:ATP binding"/>
    <property type="evidence" value="ECO:0007669"/>
    <property type="project" value="UniProtKB-KW"/>
</dbReference>
<gene>
    <name evidence="13" type="ORF">EJ04DRAFT_499297</name>
</gene>
<proteinExistence type="inferred from homology"/>
<feature type="transmembrane region" description="Helical" evidence="11">
    <location>
        <begin position="1084"/>
        <end position="1111"/>
    </location>
</feature>
<dbReference type="SUPFAM" id="SSF52540">
    <property type="entry name" value="P-loop containing nucleoside triphosphate hydrolases"/>
    <property type="match status" value="2"/>
</dbReference>
<dbReference type="GO" id="GO:0016020">
    <property type="term" value="C:membrane"/>
    <property type="evidence" value="ECO:0007669"/>
    <property type="project" value="UniProtKB-SubCell"/>
</dbReference>
<dbReference type="InterPro" id="IPR026082">
    <property type="entry name" value="ABCA"/>
</dbReference>
<keyword evidence="4 11" id="KW-0812">Transmembrane</keyword>
<dbReference type="EMBL" id="ML996202">
    <property type="protein sequence ID" value="KAF2731136.1"/>
    <property type="molecule type" value="Genomic_DNA"/>
</dbReference>
<dbReference type="Proteomes" id="UP000799444">
    <property type="component" value="Unassembled WGS sequence"/>
</dbReference>
<evidence type="ECO:0000256" key="11">
    <source>
        <dbReference type="SAM" id="Phobius"/>
    </source>
</evidence>
<comment type="similarity">
    <text evidence="2">Belongs to the ABC transporter superfamily. ABCA family.</text>
</comment>
<evidence type="ECO:0000256" key="1">
    <source>
        <dbReference type="ARBA" id="ARBA00004141"/>
    </source>
</evidence>
<dbReference type="Pfam" id="PF12698">
    <property type="entry name" value="ABC2_membrane_3"/>
    <property type="match status" value="1"/>
</dbReference>
<keyword evidence="7" id="KW-0067">ATP-binding</keyword>
<evidence type="ECO:0000259" key="12">
    <source>
        <dbReference type="PROSITE" id="PS50893"/>
    </source>
</evidence>
<evidence type="ECO:0000313" key="13">
    <source>
        <dbReference type="EMBL" id="KAF2731136.1"/>
    </source>
</evidence>
<feature type="transmembrane region" description="Helical" evidence="11">
    <location>
        <begin position="370"/>
        <end position="391"/>
    </location>
</feature>
<feature type="transmembrane region" description="Helical" evidence="11">
    <location>
        <begin position="411"/>
        <end position="436"/>
    </location>
</feature>
<organism evidence="13 14">
    <name type="scientific">Polyplosphaeria fusca</name>
    <dbReference type="NCBI Taxonomy" id="682080"/>
    <lineage>
        <taxon>Eukaryota</taxon>
        <taxon>Fungi</taxon>
        <taxon>Dikarya</taxon>
        <taxon>Ascomycota</taxon>
        <taxon>Pezizomycotina</taxon>
        <taxon>Dothideomycetes</taxon>
        <taxon>Pleosporomycetidae</taxon>
        <taxon>Pleosporales</taxon>
        <taxon>Tetraplosphaeriaceae</taxon>
        <taxon>Polyplosphaeria</taxon>
    </lineage>
</organism>
<feature type="transmembrane region" description="Helical" evidence="11">
    <location>
        <begin position="287"/>
        <end position="307"/>
    </location>
</feature>
<dbReference type="GO" id="GO:0005319">
    <property type="term" value="F:lipid transporter activity"/>
    <property type="evidence" value="ECO:0007669"/>
    <property type="project" value="TreeGrafter"/>
</dbReference>
<keyword evidence="5" id="KW-0677">Repeat</keyword>
<evidence type="ECO:0000256" key="2">
    <source>
        <dbReference type="ARBA" id="ARBA00008869"/>
    </source>
</evidence>
<dbReference type="InterPro" id="IPR013525">
    <property type="entry name" value="ABC2_TM"/>
</dbReference>
<evidence type="ECO:0000313" key="14">
    <source>
        <dbReference type="Proteomes" id="UP000799444"/>
    </source>
</evidence>
<dbReference type="SMART" id="SM00382">
    <property type="entry name" value="AAA"/>
    <property type="match status" value="2"/>
</dbReference>
<feature type="domain" description="ABC transporter" evidence="12">
    <location>
        <begin position="476"/>
        <end position="699"/>
    </location>
</feature>
<feature type="transmembrane region" description="Helical" evidence="11">
    <location>
        <begin position="344"/>
        <end position="363"/>
    </location>
</feature>
<dbReference type="CDD" id="cd03263">
    <property type="entry name" value="ABC_subfamily_A"/>
    <property type="match status" value="2"/>
</dbReference>
<keyword evidence="9 11" id="KW-0472">Membrane</keyword>
<feature type="transmembrane region" description="Helical" evidence="11">
    <location>
        <begin position="829"/>
        <end position="849"/>
    </location>
</feature>
<feature type="region of interest" description="Disordered" evidence="10">
    <location>
        <begin position="773"/>
        <end position="792"/>
    </location>
</feature>
<dbReference type="PANTHER" id="PTHR19229:SF36">
    <property type="entry name" value="ATP-BINDING CASSETTE SUB-FAMILY A MEMBER 2"/>
    <property type="match status" value="1"/>
</dbReference>
<keyword evidence="3" id="KW-0813">Transport</keyword>
<feature type="transmembrane region" description="Helical" evidence="11">
    <location>
        <begin position="1166"/>
        <end position="1187"/>
    </location>
</feature>
<keyword evidence="6" id="KW-0547">Nucleotide-binding</keyword>
<reference evidence="13" key="1">
    <citation type="journal article" date="2020" name="Stud. Mycol.">
        <title>101 Dothideomycetes genomes: a test case for predicting lifestyles and emergence of pathogens.</title>
        <authorList>
            <person name="Haridas S."/>
            <person name="Albert R."/>
            <person name="Binder M."/>
            <person name="Bloem J."/>
            <person name="Labutti K."/>
            <person name="Salamov A."/>
            <person name="Andreopoulos B."/>
            <person name="Baker S."/>
            <person name="Barry K."/>
            <person name="Bills G."/>
            <person name="Bluhm B."/>
            <person name="Cannon C."/>
            <person name="Castanera R."/>
            <person name="Culley D."/>
            <person name="Daum C."/>
            <person name="Ezra D."/>
            <person name="Gonzalez J."/>
            <person name="Henrissat B."/>
            <person name="Kuo A."/>
            <person name="Liang C."/>
            <person name="Lipzen A."/>
            <person name="Lutzoni F."/>
            <person name="Magnuson J."/>
            <person name="Mondo S."/>
            <person name="Nolan M."/>
            <person name="Ohm R."/>
            <person name="Pangilinan J."/>
            <person name="Park H.-J."/>
            <person name="Ramirez L."/>
            <person name="Alfaro M."/>
            <person name="Sun H."/>
            <person name="Tritt A."/>
            <person name="Yoshinaga Y."/>
            <person name="Zwiers L.-H."/>
            <person name="Turgeon B."/>
            <person name="Goodwin S."/>
            <person name="Spatafora J."/>
            <person name="Crous P."/>
            <person name="Grigoriev I."/>
        </authorList>
    </citation>
    <scope>NUCLEOTIDE SEQUENCE</scope>
    <source>
        <strain evidence="13">CBS 125425</strain>
    </source>
</reference>
<evidence type="ECO:0000256" key="8">
    <source>
        <dbReference type="ARBA" id="ARBA00022989"/>
    </source>
</evidence>
<dbReference type="OrthoDB" id="8061355at2759"/>
<feature type="transmembrane region" description="Helical" evidence="11">
    <location>
        <begin position="314"/>
        <end position="338"/>
    </location>
</feature>
<keyword evidence="14" id="KW-1185">Reference proteome</keyword>
<feature type="compositionally biased region" description="Polar residues" evidence="10">
    <location>
        <begin position="775"/>
        <end position="790"/>
    </location>
</feature>
<feature type="domain" description="ABC transporter" evidence="12">
    <location>
        <begin position="1228"/>
        <end position="1455"/>
    </location>
</feature>
<feature type="transmembrane region" description="Helical" evidence="11">
    <location>
        <begin position="974"/>
        <end position="999"/>
    </location>
</feature>
<dbReference type="Gene3D" id="3.40.50.300">
    <property type="entry name" value="P-loop containing nucleotide triphosphate hydrolases"/>
    <property type="match status" value="2"/>
</dbReference>
<comment type="subcellular location">
    <subcellularLocation>
        <location evidence="1">Membrane</location>
        <topology evidence="1">Multi-pass membrane protein</topology>
    </subcellularLocation>
</comment>
<evidence type="ECO:0000256" key="10">
    <source>
        <dbReference type="SAM" id="MobiDB-lite"/>
    </source>
</evidence>
<keyword evidence="8 11" id="KW-1133">Transmembrane helix</keyword>
<evidence type="ECO:0000256" key="7">
    <source>
        <dbReference type="ARBA" id="ARBA00022840"/>
    </source>
</evidence>
<evidence type="ECO:0000256" key="5">
    <source>
        <dbReference type="ARBA" id="ARBA00022737"/>
    </source>
</evidence>
<dbReference type="GO" id="GO:0140359">
    <property type="term" value="F:ABC-type transporter activity"/>
    <property type="evidence" value="ECO:0007669"/>
    <property type="project" value="InterPro"/>
</dbReference>
<accession>A0A9P4QUF3</accession>
<dbReference type="InterPro" id="IPR027417">
    <property type="entry name" value="P-loop_NTPase"/>
</dbReference>
<feature type="transmembrane region" description="Helical" evidence="11">
    <location>
        <begin position="226"/>
        <end position="247"/>
    </location>
</feature>
<dbReference type="PROSITE" id="PS00211">
    <property type="entry name" value="ABC_TRANSPORTER_1"/>
    <property type="match status" value="2"/>
</dbReference>
<name>A0A9P4QUF3_9PLEO</name>
<evidence type="ECO:0000256" key="3">
    <source>
        <dbReference type="ARBA" id="ARBA00022448"/>
    </source>
</evidence>
<dbReference type="InterPro" id="IPR017871">
    <property type="entry name" value="ABC_transporter-like_CS"/>
</dbReference>
<dbReference type="InterPro" id="IPR003439">
    <property type="entry name" value="ABC_transporter-like_ATP-bd"/>
</dbReference>
<evidence type="ECO:0000256" key="4">
    <source>
        <dbReference type="ARBA" id="ARBA00022692"/>
    </source>
</evidence>
<dbReference type="PANTHER" id="PTHR19229">
    <property type="entry name" value="ATP-BINDING CASSETTE TRANSPORTER SUBFAMILY A ABCA"/>
    <property type="match status" value="1"/>
</dbReference>
<dbReference type="FunFam" id="3.40.50.300:FF:001345">
    <property type="entry name" value="Related to ABC transporter"/>
    <property type="match status" value="1"/>
</dbReference>
<protein>
    <submittedName>
        <fullName evidence="13">ABC transporter</fullName>
    </submittedName>
</protein>
<dbReference type="InterPro" id="IPR003593">
    <property type="entry name" value="AAA+_ATPase"/>
</dbReference>
<comment type="caution">
    <text evidence="13">The sequence shown here is derived from an EMBL/GenBank/DDBJ whole genome shotgun (WGS) entry which is preliminary data.</text>
</comment>